<feature type="transmembrane region" description="Helical" evidence="1">
    <location>
        <begin position="14"/>
        <end position="35"/>
    </location>
</feature>
<dbReference type="Proteomes" id="UP000034406">
    <property type="component" value="Unassembled WGS sequence"/>
</dbReference>
<evidence type="ECO:0000313" key="2">
    <source>
        <dbReference type="EMBL" id="KKQ69205.1"/>
    </source>
</evidence>
<keyword evidence="1" id="KW-1133">Transmembrane helix</keyword>
<comment type="caution">
    <text evidence="2">The sequence shown here is derived from an EMBL/GenBank/DDBJ whole genome shotgun (WGS) entry which is preliminary data.</text>
</comment>
<feature type="transmembrane region" description="Helical" evidence="1">
    <location>
        <begin position="313"/>
        <end position="333"/>
    </location>
</feature>
<organism evidence="2 3">
    <name type="scientific">Candidatus Shapirobacteria bacterium GW2011_GWE2_38_30</name>
    <dbReference type="NCBI Taxonomy" id="1618490"/>
    <lineage>
        <taxon>Bacteria</taxon>
        <taxon>Candidatus Shapironibacteriota</taxon>
    </lineage>
</organism>
<feature type="transmembrane region" description="Helical" evidence="1">
    <location>
        <begin position="182"/>
        <end position="198"/>
    </location>
</feature>
<feature type="transmembrane region" description="Helical" evidence="1">
    <location>
        <begin position="232"/>
        <end position="251"/>
    </location>
</feature>
<feature type="transmembrane region" description="Helical" evidence="1">
    <location>
        <begin position="96"/>
        <end position="114"/>
    </location>
</feature>
<dbReference type="AlphaFoldDB" id="A0A0G0K192"/>
<feature type="transmembrane region" description="Helical" evidence="1">
    <location>
        <begin position="152"/>
        <end position="170"/>
    </location>
</feature>
<evidence type="ECO:0008006" key="4">
    <source>
        <dbReference type="Google" id="ProtNLM"/>
    </source>
</evidence>
<proteinExistence type="predicted"/>
<protein>
    <recommendedName>
        <fullName evidence="4">Bacterial membrane protein YfhO</fullName>
    </recommendedName>
</protein>
<feature type="transmembrane region" description="Helical" evidence="1">
    <location>
        <begin position="345"/>
        <end position="366"/>
    </location>
</feature>
<dbReference type="STRING" id="1618490.US90_C0018G0049"/>
<feature type="transmembrane region" description="Helical" evidence="1">
    <location>
        <begin position="915"/>
        <end position="940"/>
    </location>
</feature>
<keyword evidence="1" id="KW-0472">Membrane</keyword>
<keyword evidence="1" id="KW-0812">Transmembrane</keyword>
<name>A0A0G0K192_9BACT</name>
<evidence type="ECO:0000256" key="1">
    <source>
        <dbReference type="SAM" id="Phobius"/>
    </source>
</evidence>
<dbReference type="EMBL" id="LBUT01000018">
    <property type="protein sequence ID" value="KKQ69205.1"/>
    <property type="molecule type" value="Genomic_DNA"/>
</dbReference>
<accession>A0A0G0K192</accession>
<feature type="transmembrane region" description="Helical" evidence="1">
    <location>
        <begin position="126"/>
        <end position="146"/>
    </location>
</feature>
<reference evidence="2 3" key="1">
    <citation type="journal article" date="2015" name="Nature">
        <title>rRNA introns, odd ribosomes, and small enigmatic genomes across a large radiation of phyla.</title>
        <authorList>
            <person name="Brown C.T."/>
            <person name="Hug L.A."/>
            <person name="Thomas B.C."/>
            <person name="Sharon I."/>
            <person name="Castelle C.J."/>
            <person name="Singh A."/>
            <person name="Wilkins M.J."/>
            <person name="Williams K.H."/>
            <person name="Banfield J.F."/>
        </authorList>
    </citation>
    <scope>NUCLEOTIDE SEQUENCE [LARGE SCALE GENOMIC DNA]</scope>
</reference>
<evidence type="ECO:0000313" key="3">
    <source>
        <dbReference type="Proteomes" id="UP000034406"/>
    </source>
</evidence>
<feature type="transmembrane region" description="Helical" evidence="1">
    <location>
        <begin position="386"/>
        <end position="406"/>
    </location>
</feature>
<feature type="transmembrane region" description="Helical" evidence="1">
    <location>
        <begin position="418"/>
        <end position="439"/>
    </location>
</feature>
<sequence length="973" mass="113376">MISLPRFKHPWDQILLVLILLTIIIVNFSPATWLIGWDNLMPEFNIWMNLKRSFFAVWQEYQGLGLVGGMGHATDLIRQLILLPFTLILPNSLIRYLWHFAMLFLGTFGIYFGLKKLFCRTDQACLIPTIASLFYLLNFGTIQYFWVPLESFSTFWGFFPWLIFSLWDYLNCVWNRHACSLQLKKLIFLNILAIPSFYVQTIFLVYLACIFLIIFAFLIRTGQACLPSTIKIVILIFLINSFWLLPFGYFLKTNLTNPVAGIGNFMSSDESFDRNLRRGYISDFLLLRGYYFDFPDTHATFMAPWGIHFSNNFNLAAGYLLSLFVLIGIVYSIYKIKKPIHLSLLLILSLVSLALLSATPPFSFINQFIRQNPLLNQVFRAPFTKFIVPAIFVFSIFTAYGLQTLVTLATRLKYSQKIFTLILVSGYLFLISIFSFPVFRGQLFYSLNKQSVPKQYFQMFDYFRQQSPTARIANLPQGSFWGWTSYRFGIVGSGFIWYDIEQPILDRAFDAWNLKNEQYYWELTTALQSRDPLLLSRILSKYSIEFVLFDDNIFFPSEKIYSKTALSTKDFLSQVPGLSLEKQFDKISIYRFHQPTKPYLISSPPILNAQAFFYTDFAFIDHPDYLTSPSAKINYPYLNLFTNRLQSEITFDIKINNQQIQIGTTNFPLNNSLNQTKNHSPLISNTQQLVQTNDDPSLQFIRLTNIDSSNLIAWNFPDAAFENSYLLRIIYRHHQGLPLTVSATSENLNYKFFYTRLDQKPGWQTAWFIIPRFENYNYGTGINVIFNNTSLSYRTSQNDIQSVDLYPLNYYPLASTQLPQYSKTLQNRQYLDEKSSIFFHKIKISSPPPPNSYLVLPQTFSPDWLAFYFDGLRPVFLPNHQMANNWANSWEIPDEFRTEQASFPRTEQACLFPTIYILFWPQLLEFAGFGLLIISLIYIFKSKSHKSKSYDADTTPPYRTGMPVPYNQFDPKI</sequence>
<gene>
    <name evidence="2" type="ORF">US90_C0018G0049</name>
</gene>